<evidence type="ECO:0000256" key="2">
    <source>
        <dbReference type="ARBA" id="ARBA00022694"/>
    </source>
</evidence>
<keyword evidence="4" id="KW-1185">Reference proteome</keyword>
<proteinExistence type="predicted"/>
<evidence type="ECO:0000256" key="1">
    <source>
        <dbReference type="ARBA" id="ARBA00022691"/>
    </source>
</evidence>
<dbReference type="PANTHER" id="PTHR43453:SF1">
    <property type="entry name" value="TRNA_RRNA METHYLTRANSFERASE SPOU TYPE DOMAIN-CONTAINING PROTEIN"/>
    <property type="match status" value="1"/>
</dbReference>
<dbReference type="GO" id="GO:0008033">
    <property type="term" value="P:tRNA processing"/>
    <property type="evidence" value="ECO:0007669"/>
    <property type="project" value="UniProtKB-KW"/>
</dbReference>
<comment type="caution">
    <text evidence="3">The sequence shown here is derived from an EMBL/GenBank/DDBJ whole genome shotgun (WGS) entry which is preliminary data.</text>
</comment>
<dbReference type="EMBL" id="CAUOFW020001837">
    <property type="protein sequence ID" value="CAK9149144.1"/>
    <property type="molecule type" value="Genomic_DNA"/>
</dbReference>
<dbReference type="AlphaFoldDB" id="A0ABC8RVY3"/>
<organism evidence="3 4">
    <name type="scientific">Ilex paraguariensis</name>
    <name type="common">yerba mate</name>
    <dbReference type="NCBI Taxonomy" id="185542"/>
    <lineage>
        <taxon>Eukaryota</taxon>
        <taxon>Viridiplantae</taxon>
        <taxon>Streptophyta</taxon>
        <taxon>Embryophyta</taxon>
        <taxon>Tracheophyta</taxon>
        <taxon>Spermatophyta</taxon>
        <taxon>Magnoliopsida</taxon>
        <taxon>eudicotyledons</taxon>
        <taxon>Gunneridae</taxon>
        <taxon>Pentapetalae</taxon>
        <taxon>asterids</taxon>
        <taxon>campanulids</taxon>
        <taxon>Aquifoliales</taxon>
        <taxon>Aquifoliaceae</taxon>
        <taxon>Ilex</taxon>
    </lineage>
</organism>
<dbReference type="Gene3D" id="3.40.1280.10">
    <property type="match status" value="1"/>
</dbReference>
<dbReference type="PANTHER" id="PTHR43453">
    <property type="entry name" value="RRNA METHYLASE-LIKE"/>
    <property type="match status" value="1"/>
</dbReference>
<sequence>MDILIIIMFPMKGMVDSFNASVAAGILMHHAICGRTSCLGCHGDLTLEESQTLLEEFSLHHSKSAISIVAPENLTGAVFAVIPTEMHKM</sequence>
<accession>A0ABC8RVY3</accession>
<dbReference type="InterPro" id="IPR029028">
    <property type="entry name" value="Alpha/beta_knot_MTases"/>
</dbReference>
<dbReference type="InterPro" id="IPR029026">
    <property type="entry name" value="tRNA_m1G_MTases_N"/>
</dbReference>
<gene>
    <name evidence="3" type="ORF">ILEXP_LOCUS17175</name>
</gene>
<keyword evidence="2" id="KW-0819">tRNA processing</keyword>
<reference evidence="3 4" key="1">
    <citation type="submission" date="2024-02" db="EMBL/GenBank/DDBJ databases">
        <authorList>
            <person name="Vignale AGUSTIN F."/>
            <person name="Sosa J E."/>
            <person name="Modenutti C."/>
        </authorList>
    </citation>
    <scope>NUCLEOTIDE SEQUENCE [LARGE SCALE GENOMIC DNA]</scope>
</reference>
<dbReference type="SUPFAM" id="SSF75217">
    <property type="entry name" value="alpha/beta knot"/>
    <property type="match status" value="1"/>
</dbReference>
<name>A0ABC8RVY3_9AQUA</name>
<keyword evidence="1" id="KW-0949">S-adenosyl-L-methionine</keyword>
<evidence type="ECO:0000313" key="4">
    <source>
        <dbReference type="Proteomes" id="UP001642360"/>
    </source>
</evidence>
<evidence type="ECO:0000313" key="3">
    <source>
        <dbReference type="EMBL" id="CAK9149144.1"/>
    </source>
</evidence>
<protein>
    <submittedName>
        <fullName evidence="3">Uncharacterized protein</fullName>
    </submittedName>
</protein>
<dbReference type="InterPro" id="IPR033671">
    <property type="entry name" value="TrmH"/>
</dbReference>
<dbReference type="Proteomes" id="UP001642360">
    <property type="component" value="Unassembled WGS sequence"/>
</dbReference>